<dbReference type="OrthoDB" id="2340930at2759"/>
<accession>A0A9N9B1R1</accession>
<organism evidence="1 2">
    <name type="scientific">Diversispora eburnea</name>
    <dbReference type="NCBI Taxonomy" id="1213867"/>
    <lineage>
        <taxon>Eukaryota</taxon>
        <taxon>Fungi</taxon>
        <taxon>Fungi incertae sedis</taxon>
        <taxon>Mucoromycota</taxon>
        <taxon>Glomeromycotina</taxon>
        <taxon>Glomeromycetes</taxon>
        <taxon>Diversisporales</taxon>
        <taxon>Diversisporaceae</taxon>
        <taxon>Diversispora</taxon>
    </lineage>
</organism>
<evidence type="ECO:0000313" key="1">
    <source>
        <dbReference type="EMBL" id="CAG8547663.1"/>
    </source>
</evidence>
<protein>
    <submittedName>
        <fullName evidence="1">874_t:CDS:1</fullName>
    </submittedName>
</protein>
<dbReference type="SUPFAM" id="SSF52047">
    <property type="entry name" value="RNI-like"/>
    <property type="match status" value="1"/>
</dbReference>
<reference evidence="1" key="1">
    <citation type="submission" date="2021-06" db="EMBL/GenBank/DDBJ databases">
        <authorList>
            <person name="Kallberg Y."/>
            <person name="Tangrot J."/>
            <person name="Rosling A."/>
        </authorList>
    </citation>
    <scope>NUCLEOTIDE SEQUENCE</scope>
    <source>
        <strain evidence="1">AZ414A</strain>
    </source>
</reference>
<dbReference type="AlphaFoldDB" id="A0A9N9B1R1"/>
<dbReference type="Proteomes" id="UP000789706">
    <property type="component" value="Unassembled WGS sequence"/>
</dbReference>
<name>A0A9N9B1R1_9GLOM</name>
<keyword evidence="2" id="KW-1185">Reference proteome</keyword>
<dbReference type="InterPro" id="IPR036047">
    <property type="entry name" value="F-box-like_dom_sf"/>
</dbReference>
<gene>
    <name evidence="1" type="ORF">DEBURN_LOCUS6939</name>
</gene>
<comment type="caution">
    <text evidence="1">The sequence shown here is derived from an EMBL/GenBank/DDBJ whole genome shotgun (WGS) entry which is preliminary data.</text>
</comment>
<dbReference type="Gene3D" id="3.80.10.10">
    <property type="entry name" value="Ribonuclease Inhibitor"/>
    <property type="match status" value="1"/>
</dbReference>
<evidence type="ECO:0000313" key="2">
    <source>
        <dbReference type="Proteomes" id="UP000789706"/>
    </source>
</evidence>
<sequence length="529" mass="61099">MEKPSLVFLLPELLTPIIHFLETDYSSLHTCVLVNRSWCRIASPLLWRYPFSDRLNNEQYRLIPVYLGCLDPGTKEWVNELTHNFPPHALKSPMFHYVKYLRSFDYYSLFHAVRKWCEGQRFGAFVLSEGGVVPDIQLNPSDILLKLLIDLFLDQAQDLQGIGISAVSHRNGEFLQLEEHEEELTRPRLSKLIYLECDDCIPENLMFASEVCTNLVQLNIECSWGNDEEIMKLFKVQKKLKRLIVSKRWPLVDEAFTCEEFTDSLISVTLINNMNLVDNGGNLSVLSACKNLESIRFEDWMTFREGDLMVLLSTPFPNLRRVIINHSKPPPQVLISMLTMNGVNLQELKLDWSIRTRRNNNNNQQLPQVINAVAEHCPNVRYFEAPIQRKEIPELYSLLRNCKRLESLILNESDVEPKDSTYDVDHFLPVMGIIIPQTLYQLKIFASWKFTAETLRQFLMETCTANLTRMGFKSIGDEHLEVITSYSKEKNPLNILDLVWCNIESQAEKAAKEYIECVKIIGSSRGGAD</sequence>
<dbReference type="InterPro" id="IPR032675">
    <property type="entry name" value="LRR_dom_sf"/>
</dbReference>
<proteinExistence type="predicted"/>
<dbReference type="EMBL" id="CAJVPK010000770">
    <property type="protein sequence ID" value="CAG8547663.1"/>
    <property type="molecule type" value="Genomic_DNA"/>
</dbReference>
<dbReference type="SUPFAM" id="SSF81383">
    <property type="entry name" value="F-box domain"/>
    <property type="match status" value="1"/>
</dbReference>